<feature type="transmembrane region" description="Helical" evidence="8">
    <location>
        <begin position="507"/>
        <end position="529"/>
    </location>
</feature>
<dbReference type="STRING" id="1555241.A0A4P9WZL8"/>
<evidence type="ECO:0000256" key="7">
    <source>
        <dbReference type="SAM" id="MobiDB-lite"/>
    </source>
</evidence>
<dbReference type="PANTHER" id="PTHR10332">
    <property type="entry name" value="EQUILIBRATIVE NUCLEOSIDE TRANSPORTER"/>
    <property type="match status" value="1"/>
</dbReference>
<evidence type="ECO:0000256" key="6">
    <source>
        <dbReference type="ARBA" id="ARBA00023136"/>
    </source>
</evidence>
<feature type="transmembrane region" description="Helical" evidence="8">
    <location>
        <begin position="468"/>
        <end position="487"/>
    </location>
</feature>
<keyword evidence="3" id="KW-0813">Transport</keyword>
<feature type="transmembrane region" description="Helical" evidence="8">
    <location>
        <begin position="124"/>
        <end position="144"/>
    </location>
</feature>
<dbReference type="EMBL" id="ML014328">
    <property type="protein sequence ID" value="RKO99029.1"/>
    <property type="molecule type" value="Genomic_DNA"/>
</dbReference>
<comment type="similarity">
    <text evidence="2">Belongs to the SLC29A/ENT transporter (TC 2.A.57) family.</text>
</comment>
<dbReference type="InterPro" id="IPR002259">
    <property type="entry name" value="Eqnu_transpt"/>
</dbReference>
<evidence type="ECO:0000256" key="5">
    <source>
        <dbReference type="ARBA" id="ARBA00022989"/>
    </source>
</evidence>
<feature type="region of interest" description="Disordered" evidence="7">
    <location>
        <begin position="309"/>
        <end position="370"/>
    </location>
</feature>
<feature type="transmembrane region" description="Helical" evidence="8">
    <location>
        <begin position="92"/>
        <end position="112"/>
    </location>
</feature>
<evidence type="ECO:0000313" key="10">
    <source>
        <dbReference type="Proteomes" id="UP000274922"/>
    </source>
</evidence>
<evidence type="ECO:0008006" key="11">
    <source>
        <dbReference type="Google" id="ProtNLM"/>
    </source>
</evidence>
<proteinExistence type="inferred from homology"/>
<feature type="transmembrane region" description="Helical" evidence="8">
    <location>
        <begin position="541"/>
        <end position="564"/>
    </location>
</feature>
<evidence type="ECO:0000256" key="2">
    <source>
        <dbReference type="ARBA" id="ARBA00007965"/>
    </source>
</evidence>
<dbReference type="Pfam" id="PF01733">
    <property type="entry name" value="Nucleoside_tran"/>
    <property type="match status" value="1"/>
</dbReference>
<evidence type="ECO:0000256" key="4">
    <source>
        <dbReference type="ARBA" id="ARBA00022692"/>
    </source>
</evidence>
<evidence type="ECO:0000256" key="1">
    <source>
        <dbReference type="ARBA" id="ARBA00004141"/>
    </source>
</evidence>
<evidence type="ECO:0000256" key="3">
    <source>
        <dbReference type="ARBA" id="ARBA00022448"/>
    </source>
</evidence>
<reference evidence="10" key="1">
    <citation type="journal article" date="2018" name="Nat. Microbiol.">
        <title>Leveraging single-cell genomics to expand the fungal tree of life.</title>
        <authorList>
            <person name="Ahrendt S.R."/>
            <person name="Quandt C.A."/>
            <person name="Ciobanu D."/>
            <person name="Clum A."/>
            <person name="Salamov A."/>
            <person name="Andreopoulos B."/>
            <person name="Cheng J.F."/>
            <person name="Woyke T."/>
            <person name="Pelin A."/>
            <person name="Henrissat B."/>
            <person name="Reynolds N.K."/>
            <person name="Benny G.L."/>
            <person name="Smith M.E."/>
            <person name="James T.Y."/>
            <person name="Grigoriev I.V."/>
        </authorList>
    </citation>
    <scope>NUCLEOTIDE SEQUENCE [LARGE SCALE GENOMIC DNA]</scope>
    <source>
        <strain evidence="10">ATCC 52028</strain>
    </source>
</reference>
<keyword evidence="10" id="KW-1185">Reference proteome</keyword>
<feature type="transmembrane region" description="Helical" evidence="8">
    <location>
        <begin position="266"/>
        <end position="284"/>
    </location>
</feature>
<dbReference type="AlphaFoldDB" id="A0A4P9WZL8"/>
<protein>
    <recommendedName>
        <fullName evidence="11">Nucleoside transporter</fullName>
    </recommendedName>
</protein>
<feature type="transmembrane region" description="Helical" evidence="8">
    <location>
        <begin position="150"/>
        <end position="175"/>
    </location>
</feature>
<evidence type="ECO:0000256" key="8">
    <source>
        <dbReference type="SAM" id="Phobius"/>
    </source>
</evidence>
<comment type="subcellular location">
    <subcellularLocation>
        <location evidence="1">Membrane</location>
        <topology evidence="1">Multi-pass membrane protein</topology>
    </subcellularLocation>
</comment>
<keyword evidence="5 8" id="KW-1133">Transmembrane helix</keyword>
<name>A0A4P9WZL8_9FUNG</name>
<dbReference type="GO" id="GO:0015205">
    <property type="term" value="F:nucleobase transmembrane transporter activity"/>
    <property type="evidence" value="ECO:0007669"/>
    <property type="project" value="TreeGrafter"/>
</dbReference>
<keyword evidence="6 8" id="KW-0472">Membrane</keyword>
<feature type="compositionally biased region" description="Polar residues" evidence="7">
    <location>
        <begin position="357"/>
        <end position="370"/>
    </location>
</feature>
<feature type="transmembrane region" description="Helical" evidence="8">
    <location>
        <begin position="53"/>
        <end position="80"/>
    </location>
</feature>
<gene>
    <name evidence="9" type="ORF">CXG81DRAFT_28181</name>
</gene>
<sequence>MSSTPGKPSCAGSRRGTAGSFAATTPVARSPAQAEQAAAVDSAAPQRAWITPVVWSIFFIFGVESLTAFNTWITAASFFANRFRGSSFSDTFMPYFSGAYQACNAILVCFLVRYANKINPTYRIVAGFLMTLVVFCIAAAMALMNIAPTAYFFSTVALVALTGIASALLAGLYGLAATFPAKFTPAFTSGQGFAGALPSLATITLLLYTTTPTSDTASAAASAPAASASNSTVSVHAAAADAAPTSDMANLSNAVSWLEMVQLSEYFFVSVAVSLMALAGWFIMNRVIKAQPSLVCGQELVDTTSAEAGADADAEGAGAPVPAGLTQTPGKTPYNPDPANQPFLSAEAQEELEQARSGASTPSPEFGSGSSLVVFDEPDVEMTSAQVIRRIWEPLFCLGMNFWITLSIFPSLTSSVASQQDPRGVHGRFARELFVPVHFLLFNVGDWVGKMLPSMTLFNLTSSRKLTYLTLARLIFIPLLFACNVQFHQADGTLLPRKFPVFFGDATFYTLLTLMAMTSGHLGTNLIMHAPSLVTPSNRRLAGEVMVLGLTLGLVIGSLTSFGMRALQCGCNPFIS</sequence>
<dbReference type="OrthoDB" id="10261753at2759"/>
<evidence type="ECO:0000313" key="9">
    <source>
        <dbReference type="EMBL" id="RKO99029.1"/>
    </source>
</evidence>
<organism evidence="9 10">
    <name type="scientific">Caulochytrium protostelioides</name>
    <dbReference type="NCBI Taxonomy" id="1555241"/>
    <lineage>
        <taxon>Eukaryota</taxon>
        <taxon>Fungi</taxon>
        <taxon>Fungi incertae sedis</taxon>
        <taxon>Chytridiomycota</taxon>
        <taxon>Chytridiomycota incertae sedis</taxon>
        <taxon>Chytridiomycetes</taxon>
        <taxon>Caulochytriales</taxon>
        <taxon>Caulochytriaceae</taxon>
        <taxon>Caulochytrium</taxon>
    </lineage>
</organism>
<dbReference type="Proteomes" id="UP000274922">
    <property type="component" value="Unassembled WGS sequence"/>
</dbReference>
<dbReference type="GO" id="GO:0000329">
    <property type="term" value="C:fungal-type vacuole membrane"/>
    <property type="evidence" value="ECO:0007669"/>
    <property type="project" value="TreeGrafter"/>
</dbReference>
<dbReference type="PRINTS" id="PR01130">
    <property type="entry name" value="DERENTRNSPRT"/>
</dbReference>
<keyword evidence="4 8" id="KW-0812">Transmembrane</keyword>
<feature type="transmembrane region" description="Helical" evidence="8">
    <location>
        <begin position="187"/>
        <end position="208"/>
    </location>
</feature>
<dbReference type="PANTHER" id="PTHR10332:SF88">
    <property type="entry name" value="EQUILIBRATIVE NUCLEOSIDE TRANSPORTER 1, ISOFORM A"/>
    <property type="match status" value="1"/>
</dbReference>
<accession>A0A4P9WZL8</accession>
<dbReference type="GO" id="GO:0034257">
    <property type="term" value="F:nicotinamide riboside transmembrane transporter activity"/>
    <property type="evidence" value="ECO:0007669"/>
    <property type="project" value="TreeGrafter"/>
</dbReference>
<dbReference type="GO" id="GO:0005886">
    <property type="term" value="C:plasma membrane"/>
    <property type="evidence" value="ECO:0007669"/>
    <property type="project" value="TreeGrafter"/>
</dbReference>
<feature type="transmembrane region" description="Helical" evidence="8">
    <location>
        <begin position="391"/>
        <end position="409"/>
    </location>
</feature>
<feature type="compositionally biased region" description="Low complexity" evidence="7">
    <location>
        <begin position="309"/>
        <end position="324"/>
    </location>
</feature>